<evidence type="ECO:0000313" key="2">
    <source>
        <dbReference type="Proteomes" id="UP001163156"/>
    </source>
</evidence>
<gene>
    <name evidence="1" type="ORF">OM944_06425</name>
</gene>
<dbReference type="SUPFAM" id="SSF56317">
    <property type="entry name" value="Carbon-nitrogen hydrolase"/>
    <property type="match status" value="1"/>
</dbReference>
<dbReference type="PANTHER" id="PTHR43674">
    <property type="entry name" value="NITRILASE C965.09-RELATED"/>
    <property type="match status" value="1"/>
</dbReference>
<reference evidence="1" key="1">
    <citation type="submission" date="2022-10" db="EMBL/GenBank/DDBJ databases">
        <title>Algoriphagus sp. a novel bacteria isolate from halophytes salicornia europaea.</title>
        <authorList>
            <person name="Peng Y."/>
            <person name="Jiang L."/>
            <person name="Lee J."/>
        </authorList>
    </citation>
    <scope>NUCLEOTIDE SEQUENCE</scope>
    <source>
        <strain evidence="1">TR-M5</strain>
    </source>
</reference>
<dbReference type="EMBL" id="CP110226">
    <property type="protein sequence ID" value="UZD24129.1"/>
    <property type="molecule type" value="Genomic_DNA"/>
</dbReference>
<dbReference type="InterPro" id="IPR050345">
    <property type="entry name" value="Aliph_Amidase/BUP"/>
</dbReference>
<evidence type="ECO:0000313" key="1">
    <source>
        <dbReference type="EMBL" id="UZD24129.1"/>
    </source>
</evidence>
<dbReference type="PANTHER" id="PTHR43674:SF13">
    <property type="entry name" value="CN HYDROLASE DOMAIN-CONTAINING PROTEIN"/>
    <property type="match status" value="1"/>
</dbReference>
<keyword evidence="2" id="KW-1185">Reference proteome</keyword>
<name>A0ABY6MPG0_9BACT</name>
<protein>
    <submittedName>
        <fullName evidence="1">Uncharacterized protein</fullName>
    </submittedName>
</protein>
<proteinExistence type="predicted"/>
<dbReference type="InterPro" id="IPR036526">
    <property type="entry name" value="C-N_Hydrolase_sf"/>
</dbReference>
<dbReference type="Gene3D" id="3.60.110.10">
    <property type="entry name" value="Carbon-nitrogen hydrolase"/>
    <property type="match status" value="1"/>
</dbReference>
<dbReference type="RefSeq" id="WP_264810848.1">
    <property type="nucleotide sequence ID" value="NZ_CP110226.1"/>
</dbReference>
<dbReference type="Proteomes" id="UP001163156">
    <property type="component" value="Chromosome"/>
</dbReference>
<organism evidence="1 2">
    <name type="scientific">Algoriphagus halophytocola</name>
    <dbReference type="NCBI Taxonomy" id="2991499"/>
    <lineage>
        <taxon>Bacteria</taxon>
        <taxon>Pseudomonadati</taxon>
        <taxon>Bacteroidota</taxon>
        <taxon>Cytophagia</taxon>
        <taxon>Cytophagales</taxon>
        <taxon>Cyclobacteriaceae</taxon>
        <taxon>Algoriphagus</taxon>
    </lineage>
</organism>
<sequence>MVKKFITLLIFIVFIWLIWSYSGRNTPIPLPKSYISVISEINPADSLNQNILGIQPFMEVSDYFNQNAFQEKVRQYLVSANYKGFLKEENSLIVYPENIGTWLILLGEKHEIMGNKTFETAKSFLMYSNIFDFMLGYFKTGKDRDKKASAIFRMKAKAMLHTYQSTFSTLAKETKTHIVAGSIVLPGPKVVEGQIYIELNAPLYNCSFVFGPDGKIVGDPILKSILTAGEKEMLTAGDPGAIPVFDLPIGKTAVLIGDDSWNLSSSQQLSDADVIISPSFFDPEYSRLTGIDTNSENDFEFMDTTLLAKSEQLTNFAQQEYYPETAIFFEVYLHGDLWDFYSEGLPTVRYKGKKLPLIPAGLGGVWALNL</sequence>
<accession>A0ABY6MPG0</accession>